<keyword evidence="5" id="KW-1185">Reference proteome</keyword>
<dbReference type="Pfam" id="PF03734">
    <property type="entry name" value="YkuD"/>
    <property type="match status" value="1"/>
</dbReference>
<keyword evidence="1" id="KW-0573">Peptidoglycan synthesis</keyword>
<evidence type="ECO:0000259" key="3">
    <source>
        <dbReference type="PROSITE" id="PS52029"/>
    </source>
</evidence>
<dbReference type="PROSITE" id="PS52029">
    <property type="entry name" value="LD_TPASE"/>
    <property type="match status" value="1"/>
</dbReference>
<name>A0A949X4R3_9CLOT</name>
<evidence type="ECO:0000313" key="4">
    <source>
        <dbReference type="EMBL" id="MBV7276979.1"/>
    </source>
</evidence>
<dbReference type="AlphaFoldDB" id="A0A949X4R3"/>
<keyword evidence="1" id="KW-0133">Cell shape</keyword>
<keyword evidence="2" id="KW-0472">Membrane</keyword>
<dbReference type="PANTHER" id="PTHR36699">
    <property type="entry name" value="LD-TRANSPEPTIDASE"/>
    <property type="match status" value="1"/>
</dbReference>
<comment type="caution">
    <text evidence="4">The sequence shown here is derived from an EMBL/GenBank/DDBJ whole genome shotgun (WGS) entry which is preliminary data.</text>
</comment>
<keyword evidence="2" id="KW-0812">Transmembrane</keyword>
<gene>
    <name evidence="4" type="ORF">I6U48_29360</name>
</gene>
<dbReference type="RefSeq" id="WP_218324053.1">
    <property type="nucleotide sequence ID" value="NZ_JAEEGC010000250.1"/>
</dbReference>
<dbReference type="GO" id="GO:0016740">
    <property type="term" value="F:transferase activity"/>
    <property type="evidence" value="ECO:0007669"/>
    <property type="project" value="InterPro"/>
</dbReference>
<protein>
    <submittedName>
        <fullName evidence="4">L,D-transpeptidase family protein</fullName>
    </submittedName>
</protein>
<comment type="pathway">
    <text evidence="1">Cell wall biogenesis; peptidoglycan biosynthesis.</text>
</comment>
<feature type="domain" description="L,D-TPase catalytic" evidence="3">
    <location>
        <begin position="81"/>
        <end position="230"/>
    </location>
</feature>
<keyword evidence="2" id="KW-1133">Transmembrane helix</keyword>
<evidence type="ECO:0000256" key="2">
    <source>
        <dbReference type="SAM" id="Phobius"/>
    </source>
</evidence>
<dbReference type="CDD" id="cd16913">
    <property type="entry name" value="YkuD_like"/>
    <property type="match status" value="1"/>
</dbReference>
<proteinExistence type="predicted"/>
<dbReference type="GO" id="GO:0071555">
    <property type="term" value="P:cell wall organization"/>
    <property type="evidence" value="ECO:0007669"/>
    <property type="project" value="UniProtKB-UniRule"/>
</dbReference>
<keyword evidence="1" id="KW-0961">Cell wall biogenesis/degradation</keyword>
<dbReference type="EMBL" id="JAEEGC010000250">
    <property type="protein sequence ID" value="MBV7276979.1"/>
    <property type="molecule type" value="Genomic_DNA"/>
</dbReference>
<sequence>MKCRDKAFPIIFLIFGIVLITAISGLSIRKYIKDQNASKEKLQQISLENGKNSKGTSTDKETNKDNFKIFFNKPESTPSRSSIKIYKEKKVLELYADEKLIGRFKIGLGTYTEGNKEKEGDNKIPEGSYYISSKISKTKYTYFMGISYPNVKDAQNGLDKGLIDKSVYDRIKNSIEEKKQPPGNTPLGGEIGIHGGGTEYENTYGSISLSNEDINIIKQYSTIGMSVEIYK</sequence>
<evidence type="ECO:0000313" key="5">
    <source>
        <dbReference type="Proteomes" id="UP000694308"/>
    </source>
</evidence>
<dbReference type="InterPro" id="IPR005490">
    <property type="entry name" value="LD_TPept_cat_dom"/>
</dbReference>
<comment type="caution">
    <text evidence="1">Lacks conserved residue(s) required for the propagation of feature annotation.</text>
</comment>
<dbReference type="GO" id="GO:0008360">
    <property type="term" value="P:regulation of cell shape"/>
    <property type="evidence" value="ECO:0007669"/>
    <property type="project" value="UniProtKB-UniRule"/>
</dbReference>
<dbReference type="GO" id="GO:0009252">
    <property type="term" value="P:peptidoglycan biosynthetic process"/>
    <property type="evidence" value="ECO:0007669"/>
    <property type="project" value="UniProtKB-KW"/>
</dbReference>
<dbReference type="Proteomes" id="UP000694308">
    <property type="component" value="Unassembled WGS sequence"/>
</dbReference>
<organism evidence="4 5">
    <name type="scientific">Clostridium thailandense</name>
    <dbReference type="NCBI Taxonomy" id="2794346"/>
    <lineage>
        <taxon>Bacteria</taxon>
        <taxon>Bacillati</taxon>
        <taxon>Bacillota</taxon>
        <taxon>Clostridia</taxon>
        <taxon>Eubacteriales</taxon>
        <taxon>Clostridiaceae</taxon>
        <taxon>Clostridium</taxon>
    </lineage>
</organism>
<dbReference type="PANTHER" id="PTHR36699:SF1">
    <property type="entry name" value="L,D-TRANSPEPTIDASE YAFK-RELATED"/>
    <property type="match status" value="1"/>
</dbReference>
<accession>A0A949X4R3</accession>
<reference evidence="4" key="1">
    <citation type="submission" date="2020-12" db="EMBL/GenBank/DDBJ databases">
        <title>Clostridium thailandense sp. nov., a novel acetogenic bacterium isolated from peat land soil in Thailand.</title>
        <authorList>
            <person name="Chaikitkaew S."/>
            <person name="Birkeland N.K."/>
        </authorList>
    </citation>
    <scope>NUCLEOTIDE SEQUENCE</scope>
    <source>
        <strain evidence="4">PL3</strain>
    </source>
</reference>
<feature type="transmembrane region" description="Helical" evidence="2">
    <location>
        <begin position="7"/>
        <end position="28"/>
    </location>
</feature>
<evidence type="ECO:0000256" key="1">
    <source>
        <dbReference type="PROSITE-ProRule" id="PRU01373"/>
    </source>
</evidence>